<sequence length="234" mass="27114">MTREQYLQKAKDIMIHKNPYGAYHQQNFNTYSAYGEMTPINSDIINNMPNSKIILSEEVYGSLLGIQDVTNIEKKEVPFFLYGKEIENNVIEFDGFITSSSRENRQSTEAKYNEKMEKDLINKLNNNRYNGFVVCHGHSHPRGNFSENFSLGDFTSYIQMNQDNQVFKTKQAELTACLVTSTGDINFVFYDNTSDNFYRFTDIFVKDKDNKLTPVNCYGLNQRERADITNRSLS</sequence>
<dbReference type="EMBL" id="DVKQ01000090">
    <property type="protein sequence ID" value="HIT38174.1"/>
    <property type="molecule type" value="Genomic_DNA"/>
</dbReference>
<evidence type="ECO:0000313" key="1">
    <source>
        <dbReference type="EMBL" id="HIT38174.1"/>
    </source>
</evidence>
<comment type="caution">
    <text evidence="1">The sequence shown here is derived from an EMBL/GenBank/DDBJ whole genome shotgun (WGS) entry which is preliminary data.</text>
</comment>
<protein>
    <recommendedName>
        <fullName evidence="3">JAB domain-containing protein</fullName>
    </recommendedName>
</protein>
<reference evidence="1" key="1">
    <citation type="submission" date="2020-10" db="EMBL/GenBank/DDBJ databases">
        <authorList>
            <person name="Gilroy R."/>
        </authorList>
    </citation>
    <scope>NUCLEOTIDE SEQUENCE</scope>
    <source>
        <strain evidence="1">CHK195-26880</strain>
    </source>
</reference>
<accession>A0A9D1GDC3</accession>
<gene>
    <name evidence="1" type="ORF">IAB59_06855</name>
</gene>
<proteinExistence type="predicted"/>
<name>A0A9D1GDC3_9FIRM</name>
<dbReference type="Proteomes" id="UP000886833">
    <property type="component" value="Unassembled WGS sequence"/>
</dbReference>
<evidence type="ECO:0008006" key="3">
    <source>
        <dbReference type="Google" id="ProtNLM"/>
    </source>
</evidence>
<organism evidence="1 2">
    <name type="scientific">Candidatus Onthousia faecipullorum</name>
    <dbReference type="NCBI Taxonomy" id="2840887"/>
    <lineage>
        <taxon>Bacteria</taxon>
        <taxon>Bacillati</taxon>
        <taxon>Bacillota</taxon>
        <taxon>Bacilli</taxon>
        <taxon>Candidatus Onthousia</taxon>
    </lineage>
</organism>
<dbReference type="AlphaFoldDB" id="A0A9D1GDC3"/>
<reference evidence="1" key="2">
    <citation type="journal article" date="2021" name="PeerJ">
        <title>Extensive microbial diversity within the chicken gut microbiome revealed by metagenomics and culture.</title>
        <authorList>
            <person name="Gilroy R."/>
            <person name="Ravi A."/>
            <person name="Getino M."/>
            <person name="Pursley I."/>
            <person name="Horton D.L."/>
            <person name="Alikhan N.F."/>
            <person name="Baker D."/>
            <person name="Gharbi K."/>
            <person name="Hall N."/>
            <person name="Watson M."/>
            <person name="Adriaenssens E.M."/>
            <person name="Foster-Nyarko E."/>
            <person name="Jarju S."/>
            <person name="Secka A."/>
            <person name="Antonio M."/>
            <person name="Oren A."/>
            <person name="Chaudhuri R.R."/>
            <person name="La Ragione R."/>
            <person name="Hildebrand F."/>
            <person name="Pallen M.J."/>
        </authorList>
    </citation>
    <scope>NUCLEOTIDE SEQUENCE</scope>
    <source>
        <strain evidence="1">CHK195-26880</strain>
    </source>
</reference>
<evidence type="ECO:0000313" key="2">
    <source>
        <dbReference type="Proteomes" id="UP000886833"/>
    </source>
</evidence>